<organism evidence="11 12">
    <name type="scientific">Turneriella parva (strain ATCC BAA-1111 / DSM 21527 / NCTC 11395 / H)</name>
    <name type="common">Leptospira parva</name>
    <dbReference type="NCBI Taxonomy" id="869212"/>
    <lineage>
        <taxon>Bacteria</taxon>
        <taxon>Pseudomonadati</taxon>
        <taxon>Spirochaetota</taxon>
        <taxon>Spirochaetia</taxon>
        <taxon>Leptospirales</taxon>
        <taxon>Leptospiraceae</taxon>
        <taxon>Turneriella</taxon>
    </lineage>
</organism>
<dbReference type="Pfam" id="PF02879">
    <property type="entry name" value="PGM_PMM_II"/>
    <property type="match status" value="1"/>
</dbReference>
<dbReference type="InterPro" id="IPR036900">
    <property type="entry name" value="A-D-PHexomutase_C_sf"/>
</dbReference>
<dbReference type="SUPFAM" id="SSF53738">
    <property type="entry name" value="Phosphoglucomutase, first 3 domains"/>
    <property type="match status" value="3"/>
</dbReference>
<keyword evidence="12" id="KW-1185">Reference proteome</keyword>
<keyword evidence="6" id="KW-0413">Isomerase</keyword>
<accession>I4BAE2</accession>
<evidence type="ECO:0000256" key="5">
    <source>
        <dbReference type="ARBA" id="ARBA00022842"/>
    </source>
</evidence>
<dbReference type="InterPro" id="IPR016055">
    <property type="entry name" value="A-D-PHexomutase_a/b/a-I/II/III"/>
</dbReference>
<dbReference type="GO" id="GO:0008973">
    <property type="term" value="F:phosphopentomutase activity"/>
    <property type="evidence" value="ECO:0007669"/>
    <property type="project" value="TreeGrafter"/>
</dbReference>
<dbReference type="Proteomes" id="UP000006048">
    <property type="component" value="Chromosome"/>
</dbReference>
<comment type="similarity">
    <text evidence="2 7">Belongs to the phosphohexose mutase family.</text>
</comment>
<dbReference type="PROSITE" id="PS00710">
    <property type="entry name" value="PGM_PMM"/>
    <property type="match status" value="1"/>
</dbReference>
<evidence type="ECO:0000256" key="6">
    <source>
        <dbReference type="ARBA" id="ARBA00023235"/>
    </source>
</evidence>
<feature type="domain" description="Alpha-D-phosphohexomutase alpha/beta/alpha" evidence="8">
    <location>
        <begin position="43"/>
        <end position="175"/>
    </location>
</feature>
<dbReference type="InterPro" id="IPR005846">
    <property type="entry name" value="A-D-PHexomutase_a/b/a-III"/>
</dbReference>
<evidence type="ECO:0000256" key="2">
    <source>
        <dbReference type="ARBA" id="ARBA00010231"/>
    </source>
</evidence>
<dbReference type="InterPro" id="IPR005845">
    <property type="entry name" value="A-D-PHexomutase_a/b/a-II"/>
</dbReference>
<dbReference type="InterPro" id="IPR005844">
    <property type="entry name" value="A-D-PHexomutase_a/b/a-I"/>
</dbReference>
<dbReference type="PANTHER" id="PTHR45745:SF1">
    <property type="entry name" value="PHOSPHOGLUCOMUTASE 2B-RELATED"/>
    <property type="match status" value="1"/>
</dbReference>
<evidence type="ECO:0000256" key="1">
    <source>
        <dbReference type="ARBA" id="ARBA00001946"/>
    </source>
</evidence>
<evidence type="ECO:0000256" key="3">
    <source>
        <dbReference type="ARBA" id="ARBA00022553"/>
    </source>
</evidence>
<dbReference type="STRING" id="869212.Turpa_3615"/>
<dbReference type="SUPFAM" id="SSF55957">
    <property type="entry name" value="Phosphoglucomutase, C-terminal domain"/>
    <property type="match status" value="1"/>
</dbReference>
<reference evidence="11 12" key="1">
    <citation type="submission" date="2012-06" db="EMBL/GenBank/DDBJ databases">
        <title>The complete chromosome of genome of Turneriella parva DSM 21527.</title>
        <authorList>
            <consortium name="US DOE Joint Genome Institute (JGI-PGF)"/>
            <person name="Lucas S."/>
            <person name="Han J."/>
            <person name="Lapidus A."/>
            <person name="Bruce D."/>
            <person name="Goodwin L."/>
            <person name="Pitluck S."/>
            <person name="Peters L."/>
            <person name="Kyrpides N."/>
            <person name="Mavromatis K."/>
            <person name="Ivanova N."/>
            <person name="Mikhailova N."/>
            <person name="Chertkov O."/>
            <person name="Detter J.C."/>
            <person name="Tapia R."/>
            <person name="Han C."/>
            <person name="Land M."/>
            <person name="Hauser L."/>
            <person name="Markowitz V."/>
            <person name="Cheng J.-F."/>
            <person name="Hugenholtz P."/>
            <person name="Woyke T."/>
            <person name="Wu D."/>
            <person name="Gronow S."/>
            <person name="Wellnitz S."/>
            <person name="Brambilla E."/>
            <person name="Klenk H.-P."/>
            <person name="Eisen J.A."/>
        </authorList>
    </citation>
    <scope>NUCLEOTIDE SEQUENCE [LARGE SCALE GENOMIC DNA]</scope>
    <source>
        <strain evidence="12">ATCC BAA-1111 / DSM 21527 / NCTC 11395 / H</strain>
    </source>
</reference>
<dbReference type="GO" id="GO:0005975">
    <property type="term" value="P:carbohydrate metabolic process"/>
    <property type="evidence" value="ECO:0007669"/>
    <property type="project" value="InterPro"/>
</dbReference>
<evidence type="ECO:0000256" key="4">
    <source>
        <dbReference type="ARBA" id="ARBA00022723"/>
    </source>
</evidence>
<dbReference type="InterPro" id="IPR016066">
    <property type="entry name" value="A-D-PHexomutase_CS"/>
</dbReference>
<feature type="domain" description="Alpha-D-phosphohexomutase alpha/beta/alpha" evidence="9">
    <location>
        <begin position="207"/>
        <end position="309"/>
    </location>
</feature>
<dbReference type="PATRIC" id="fig|869212.3.peg.3633"/>
<protein>
    <submittedName>
        <fullName evidence="11">Phosphoglucomutase/phosphomannomutase alpha/beta/alpha domain I</fullName>
    </submittedName>
</protein>
<dbReference type="RefSeq" id="WP_014804726.1">
    <property type="nucleotide sequence ID" value="NC_018020.1"/>
</dbReference>
<dbReference type="PANTHER" id="PTHR45745">
    <property type="entry name" value="PHOSPHOMANNOMUTASE 45A"/>
    <property type="match status" value="1"/>
</dbReference>
<evidence type="ECO:0000313" key="11">
    <source>
        <dbReference type="EMBL" id="AFM14249.1"/>
    </source>
</evidence>
<dbReference type="KEGG" id="tpx:Turpa_3615"/>
<sequence>MSLTAEEYFQKFLQSPLTAAEKAQLQADKSRLIAERAFDGEPAFGTGGMRAITGLGTNRLNLQNIARLNLAVAKYFKQGKASPLLAMGYDSRLTSPEFSRLSYHILTQNGLRVKIFRRPTPTPLLSYAVRELGADCGVVLTASHNPPQYNGYKAYGADGGQIISPVDKEVQKLFLETGYDVLPANLHELAEKAIPEADLIEEEIYQSYISRLKKEIFYTNKPKRARILYSPLHGTGGWLFERAFKELGYDSFSVLPEQAKPDGNFPTVKSPNPEEPAAFERLLAAANAAPNKPDLLVATDPDADRVGCMLKTATGYHFLTGNQIGSLLLESISRKSVRAENLLPQQRKNPYICKTIVTTELQRLIADGYGIKTVETLTGFKYIAEQVAKDPENYLFGGEESFGYLPIHWVRDKDSLSSALALAELAEDENLVQALDAIYIRHGLFHELLHSIDLSKNPSLLPETLAKLADPKAFAAKVDFGREVVDILDLRKGAAEPKTQAGRELQQQLGEADVIQFWLKDYSRLTIRPSGTEPKIKAYLSLMGKQKPTAASLAADKEALKAEAEGILKKFLTALGV</sequence>
<evidence type="ECO:0000259" key="8">
    <source>
        <dbReference type="Pfam" id="PF02878"/>
    </source>
</evidence>
<keyword evidence="4 7" id="KW-0479">Metal-binding</keyword>
<dbReference type="Gene3D" id="3.40.120.10">
    <property type="entry name" value="Alpha-D-Glucose-1,6-Bisphosphate, subunit A, domain 3"/>
    <property type="match status" value="3"/>
</dbReference>
<comment type="cofactor">
    <cofactor evidence="1">
        <name>Mg(2+)</name>
        <dbReference type="ChEBI" id="CHEBI:18420"/>
    </cofactor>
</comment>
<keyword evidence="5 7" id="KW-0460">Magnesium</keyword>
<dbReference type="CDD" id="cd05799">
    <property type="entry name" value="PGM2"/>
    <property type="match status" value="1"/>
</dbReference>
<name>I4BAE2_TURPD</name>
<proteinExistence type="inferred from homology"/>
<gene>
    <name evidence="11" type="ordered locus">Turpa_3615</name>
</gene>
<dbReference type="GO" id="GO:0006166">
    <property type="term" value="P:purine ribonucleoside salvage"/>
    <property type="evidence" value="ECO:0007669"/>
    <property type="project" value="TreeGrafter"/>
</dbReference>
<dbReference type="EMBL" id="CP002959">
    <property type="protein sequence ID" value="AFM14249.1"/>
    <property type="molecule type" value="Genomic_DNA"/>
</dbReference>
<evidence type="ECO:0000259" key="9">
    <source>
        <dbReference type="Pfam" id="PF02879"/>
    </source>
</evidence>
<dbReference type="GO" id="GO:0000287">
    <property type="term" value="F:magnesium ion binding"/>
    <property type="evidence" value="ECO:0007669"/>
    <property type="project" value="InterPro"/>
</dbReference>
<evidence type="ECO:0000256" key="7">
    <source>
        <dbReference type="RuleBase" id="RU004326"/>
    </source>
</evidence>
<dbReference type="Pfam" id="PF02878">
    <property type="entry name" value="PGM_PMM_I"/>
    <property type="match status" value="1"/>
</dbReference>
<evidence type="ECO:0000259" key="10">
    <source>
        <dbReference type="Pfam" id="PF02880"/>
    </source>
</evidence>
<keyword evidence="3" id="KW-0597">Phosphoprotein</keyword>
<dbReference type="HOGENOM" id="CLU_016950_0_0_12"/>
<dbReference type="Pfam" id="PF02880">
    <property type="entry name" value="PGM_PMM_III"/>
    <property type="match status" value="1"/>
</dbReference>
<feature type="domain" description="Alpha-D-phosphohexomutase alpha/beta/alpha" evidence="10">
    <location>
        <begin position="321"/>
        <end position="430"/>
    </location>
</feature>
<dbReference type="Gene3D" id="3.30.310.50">
    <property type="entry name" value="Alpha-D-phosphohexomutase, C-terminal domain"/>
    <property type="match status" value="1"/>
</dbReference>
<dbReference type="AlphaFoldDB" id="I4BAE2"/>
<evidence type="ECO:0000313" key="12">
    <source>
        <dbReference type="Proteomes" id="UP000006048"/>
    </source>
</evidence>